<organism evidence="2 3">
    <name type="scientific">Spartinivicinus marinus</name>
    <dbReference type="NCBI Taxonomy" id="2994442"/>
    <lineage>
        <taxon>Bacteria</taxon>
        <taxon>Pseudomonadati</taxon>
        <taxon>Pseudomonadota</taxon>
        <taxon>Gammaproteobacteria</taxon>
        <taxon>Oceanospirillales</taxon>
        <taxon>Zooshikellaceae</taxon>
        <taxon>Spartinivicinus</taxon>
    </lineage>
</organism>
<evidence type="ECO:0000256" key="1">
    <source>
        <dbReference type="SAM" id="Phobius"/>
    </source>
</evidence>
<evidence type="ECO:0000313" key="2">
    <source>
        <dbReference type="EMBL" id="NYZ69670.1"/>
    </source>
</evidence>
<accession>A0A853I6Y1</accession>
<proteinExistence type="predicted"/>
<keyword evidence="3" id="KW-1185">Reference proteome</keyword>
<keyword evidence="1" id="KW-0472">Membrane</keyword>
<dbReference type="Proteomes" id="UP000569732">
    <property type="component" value="Unassembled WGS sequence"/>
</dbReference>
<keyword evidence="1" id="KW-1133">Transmembrane helix</keyword>
<protein>
    <submittedName>
        <fullName evidence="2">Uncharacterized protein</fullName>
    </submittedName>
</protein>
<dbReference type="AlphaFoldDB" id="A0A853I6Y1"/>
<feature type="transmembrane region" description="Helical" evidence="1">
    <location>
        <begin position="126"/>
        <end position="146"/>
    </location>
</feature>
<name>A0A853I6Y1_9GAMM</name>
<dbReference type="RefSeq" id="WP_180571650.1">
    <property type="nucleotide sequence ID" value="NZ_JACCKB010000118.1"/>
</dbReference>
<evidence type="ECO:0000313" key="3">
    <source>
        <dbReference type="Proteomes" id="UP000569732"/>
    </source>
</evidence>
<reference evidence="2 3" key="1">
    <citation type="submission" date="2020-07" db="EMBL/GenBank/DDBJ databases">
        <title>Endozoicomonas sp. nov., isolated from sediment.</title>
        <authorList>
            <person name="Gu T."/>
        </authorList>
    </citation>
    <scope>NUCLEOTIDE SEQUENCE [LARGE SCALE GENOMIC DNA]</scope>
    <source>
        <strain evidence="2 3">SM1973</strain>
    </source>
</reference>
<dbReference type="EMBL" id="JACCKB010000118">
    <property type="protein sequence ID" value="NYZ69670.1"/>
    <property type="molecule type" value="Genomic_DNA"/>
</dbReference>
<comment type="caution">
    <text evidence="2">The sequence shown here is derived from an EMBL/GenBank/DDBJ whole genome shotgun (WGS) entry which is preliminary data.</text>
</comment>
<gene>
    <name evidence="2" type="ORF">H0A36_27015</name>
</gene>
<feature type="transmembrane region" description="Helical" evidence="1">
    <location>
        <begin position="94"/>
        <end position="114"/>
    </location>
</feature>
<keyword evidence="1" id="KW-0812">Transmembrane</keyword>
<sequence length="248" mass="29280">MDATKRAYNKDFFLEFLGDTLIITDKKSKTQPRKVFWSDLEYLDYSKEGNLFIKFKGISLITLHYKDEFFDTVLFECLKHSKIDINKKFFKCRATTHFASVLLVLLFIIPNLTYSLVEYFVNPSDIVAITLVGISIIVMIFFNWYLPIAEVTVDDRHIIINFKRFLRKRVVRLKDLDKVTLATQYVSVSDRVKYKRRYRHLPLQLLLKSGKQLMLYPQTPEEIIQLVWTVRDFAPSDVEMRIGKAIKT</sequence>